<organism evidence="2">
    <name type="scientific">Acetithermum autotrophicum</name>
    <dbReference type="NCBI Taxonomy" id="1446466"/>
    <lineage>
        <taxon>Bacteria</taxon>
        <taxon>Candidatus Bipolaricaulota</taxon>
        <taxon>Candidatus Acetithermum</taxon>
    </lineage>
</organism>
<dbReference type="InterPro" id="IPR036165">
    <property type="entry name" value="YefM-like_sf"/>
</dbReference>
<sequence length="93" mass="10864">MPKQASQITRIAVDQARFDEIIRRVTEGREYIVIERDGTPVLGILDADELEDYLDLHDQALQEQIRQGYQEYQSGRVRPVERVLAQARRLAKR</sequence>
<dbReference type="EMBL" id="AP011801">
    <property type="protein sequence ID" value="BAL58498.1"/>
    <property type="molecule type" value="Genomic_DNA"/>
</dbReference>
<gene>
    <name evidence="2" type="ORF">HGMM_OP2C048</name>
</gene>
<proteinExistence type="inferred from homology"/>
<name>H5SQY1_ACEAU</name>
<evidence type="ECO:0000313" key="2">
    <source>
        <dbReference type="EMBL" id="BAL58498.1"/>
    </source>
</evidence>
<evidence type="ECO:0008006" key="3">
    <source>
        <dbReference type="Google" id="ProtNLM"/>
    </source>
</evidence>
<evidence type="ECO:0000256" key="1">
    <source>
        <dbReference type="ARBA" id="ARBA00009981"/>
    </source>
</evidence>
<reference evidence="2" key="1">
    <citation type="journal article" date="2005" name="Environ. Microbiol.">
        <title>Genetic and functional properties of uncultivated thermophilic crenarchaeotes from a subsurface gold mine as revealed by analysis of genome fragments.</title>
        <authorList>
            <person name="Nunoura T."/>
            <person name="Hirayama H."/>
            <person name="Takami H."/>
            <person name="Oida H."/>
            <person name="Nishi S."/>
            <person name="Shimamura S."/>
            <person name="Suzuki Y."/>
            <person name="Inagaki F."/>
            <person name="Takai K."/>
            <person name="Nealson K.H."/>
            <person name="Horikoshi K."/>
        </authorList>
    </citation>
    <scope>NUCLEOTIDE SEQUENCE</scope>
</reference>
<protein>
    <recommendedName>
        <fullName evidence="3">Antitoxin</fullName>
    </recommendedName>
</protein>
<reference evidence="2" key="2">
    <citation type="journal article" date="2012" name="PLoS ONE">
        <title>A Deeply Branching Thermophilic Bacterium with an Ancient Acetyl-CoA Pathway Dominates a Subsurface Ecosystem.</title>
        <authorList>
            <person name="Takami H."/>
            <person name="Noguchi H."/>
            <person name="Takaki Y."/>
            <person name="Uchiyama I."/>
            <person name="Toyoda A."/>
            <person name="Nishi S."/>
            <person name="Chee G.-J."/>
            <person name="Arai W."/>
            <person name="Nunoura T."/>
            <person name="Itoh T."/>
            <person name="Hattori M."/>
            <person name="Takai K."/>
        </authorList>
    </citation>
    <scope>NUCLEOTIDE SEQUENCE</scope>
</reference>
<comment type="similarity">
    <text evidence="1">Belongs to the phD/YefM antitoxin family.</text>
</comment>
<accession>H5SQY1</accession>
<dbReference type="AlphaFoldDB" id="H5SQY1"/>
<dbReference type="SUPFAM" id="SSF143120">
    <property type="entry name" value="YefM-like"/>
    <property type="match status" value="1"/>
</dbReference>